<evidence type="ECO:0000256" key="1">
    <source>
        <dbReference type="SAM" id="Phobius"/>
    </source>
</evidence>
<accession>A0ABD2GQ14</accession>
<protein>
    <submittedName>
        <fullName evidence="2">Uncharacterized protein</fullName>
    </submittedName>
</protein>
<keyword evidence="1" id="KW-0472">Membrane</keyword>
<keyword evidence="1" id="KW-0812">Transmembrane</keyword>
<reference evidence="2 3" key="1">
    <citation type="journal article" date="2022" name="G3 (Bethesda)">
        <title>Evaluating Illumina-, Nanopore-, and PacBio-based genome assembly strategies with the bald notothen, Trematomus borchgrevinki.</title>
        <authorList>
            <person name="Rayamajhi N."/>
            <person name="Cheng C.C."/>
            <person name="Catchen J.M."/>
        </authorList>
    </citation>
    <scope>NUCLEOTIDE SEQUENCE [LARGE SCALE GENOMIC DNA]</scope>
    <source>
        <strain evidence="2">AGRC-2024</strain>
    </source>
</reference>
<name>A0ABD2GQ14_PAGBO</name>
<evidence type="ECO:0000313" key="2">
    <source>
        <dbReference type="EMBL" id="KAL3055801.1"/>
    </source>
</evidence>
<proteinExistence type="predicted"/>
<sequence length="101" mass="11955">MKNVLFVRCKENSHQALALLRRSTTHQRVNHKSDFKHRRISVFITDRKPEQTAFPMMHWGDDEEGGIQPAHIFILYPCVLLFILKVHLSRFIRNIIGNDFK</sequence>
<reference evidence="2 3" key="2">
    <citation type="journal article" date="2024" name="G3 (Bethesda)">
        <title>The genome of the cryopelagic Antarctic bald notothen, Trematomus borchgrevinki.</title>
        <authorList>
            <person name="Rayamajhi N."/>
            <person name="Rivera-Colon A.G."/>
            <person name="Minhas B.F."/>
            <person name="Cheng C.C."/>
            <person name="Catchen J.M."/>
        </authorList>
    </citation>
    <scope>NUCLEOTIDE SEQUENCE [LARGE SCALE GENOMIC DNA]</scope>
    <source>
        <strain evidence="2">AGRC-2024</strain>
    </source>
</reference>
<comment type="caution">
    <text evidence="2">The sequence shown here is derived from an EMBL/GenBank/DDBJ whole genome shotgun (WGS) entry which is preliminary data.</text>
</comment>
<dbReference type="Proteomes" id="UP001619887">
    <property type="component" value="Unassembled WGS sequence"/>
</dbReference>
<gene>
    <name evidence="2" type="ORF">OYC64_018486</name>
</gene>
<dbReference type="AlphaFoldDB" id="A0ABD2GQ14"/>
<keyword evidence="1" id="KW-1133">Transmembrane helix</keyword>
<organism evidence="2 3">
    <name type="scientific">Pagothenia borchgrevinki</name>
    <name type="common">Bald rockcod</name>
    <name type="synonym">Trematomus borchgrevinki</name>
    <dbReference type="NCBI Taxonomy" id="8213"/>
    <lineage>
        <taxon>Eukaryota</taxon>
        <taxon>Metazoa</taxon>
        <taxon>Chordata</taxon>
        <taxon>Craniata</taxon>
        <taxon>Vertebrata</taxon>
        <taxon>Euteleostomi</taxon>
        <taxon>Actinopterygii</taxon>
        <taxon>Neopterygii</taxon>
        <taxon>Teleostei</taxon>
        <taxon>Neoteleostei</taxon>
        <taxon>Acanthomorphata</taxon>
        <taxon>Eupercaria</taxon>
        <taxon>Perciformes</taxon>
        <taxon>Notothenioidei</taxon>
        <taxon>Nototheniidae</taxon>
        <taxon>Pagothenia</taxon>
    </lineage>
</organism>
<dbReference type="EMBL" id="JBIYXZ010002076">
    <property type="protein sequence ID" value="KAL3055801.1"/>
    <property type="molecule type" value="Genomic_DNA"/>
</dbReference>
<evidence type="ECO:0000313" key="3">
    <source>
        <dbReference type="Proteomes" id="UP001619887"/>
    </source>
</evidence>
<feature type="transmembrane region" description="Helical" evidence="1">
    <location>
        <begin position="66"/>
        <end position="84"/>
    </location>
</feature>
<keyword evidence="3" id="KW-1185">Reference proteome</keyword>